<dbReference type="InterPro" id="IPR051310">
    <property type="entry name" value="MCP_chemotaxis"/>
</dbReference>
<evidence type="ECO:0000313" key="6">
    <source>
        <dbReference type="Proteomes" id="UP001470809"/>
    </source>
</evidence>
<evidence type="ECO:0000256" key="3">
    <source>
        <dbReference type="PROSITE-ProRule" id="PRU00284"/>
    </source>
</evidence>
<proteinExistence type="inferred from homology"/>
<dbReference type="GO" id="GO:0016020">
    <property type="term" value="C:membrane"/>
    <property type="evidence" value="ECO:0007669"/>
    <property type="project" value="InterPro"/>
</dbReference>
<comment type="similarity">
    <text evidence="2">Belongs to the methyl-accepting chemotaxis (MCP) protein family.</text>
</comment>
<dbReference type="Proteomes" id="UP001470809">
    <property type="component" value="Chromosome"/>
</dbReference>
<accession>A0AAN0M6U5</accession>
<gene>
    <name evidence="5" type="ORF">AABB31_13765</name>
</gene>
<reference evidence="6" key="1">
    <citation type="submission" date="2024-04" db="EMBL/GenBank/DDBJ databases">
        <title>Phylogenomic analyses of a clade within the roseobacter group suggest taxonomic reassignments of species of the genera Aestuariivita, Citreicella, Loktanella, Nautella, Pelagibaca, Ruegeria, Thalassobius, Thiobacimonas and Tropicibacter, and the proposal o.</title>
        <authorList>
            <person name="Jeon C.O."/>
        </authorList>
    </citation>
    <scope>NUCLEOTIDE SEQUENCE [LARGE SCALE GENOMIC DNA]</scope>
    <source>
        <strain evidence="6">SS1-5</strain>
    </source>
</reference>
<evidence type="ECO:0000256" key="2">
    <source>
        <dbReference type="ARBA" id="ARBA00029447"/>
    </source>
</evidence>
<sequence>MLQLSINHQTTPAYYEPEAVKEDSTQHRLRVIIDEIATTRGLTIQMSLRIMSIAAAPDDESAASPREEFNAMAAQFGTNMDLLYGASPHDGVPTKQLEWIRKIAARAPKRREKMKAVQKRILAAQDRLNGGGAVTFKEARKFYEDNWVTVRDEMTGMIWDLWADLDAQKADALADLDKLRDTLTNTLGDIKRISFAVRMIALNTAVMASRAGDAGAGFSIIATEVRQLAEQIQSSANRAESVVGSMKKPL</sequence>
<dbReference type="Gene3D" id="1.10.287.950">
    <property type="entry name" value="Methyl-accepting chemotaxis protein"/>
    <property type="match status" value="1"/>
</dbReference>
<dbReference type="InterPro" id="IPR004089">
    <property type="entry name" value="MCPsignal_dom"/>
</dbReference>
<keyword evidence="3" id="KW-0807">Transducer</keyword>
<dbReference type="AlphaFoldDB" id="A0AAN0M6U5"/>
<dbReference type="GO" id="GO:0007165">
    <property type="term" value="P:signal transduction"/>
    <property type="evidence" value="ECO:0007669"/>
    <property type="project" value="UniProtKB-KW"/>
</dbReference>
<protein>
    <submittedName>
        <fullName evidence="5">Methyl-accepting chemotaxis protein</fullName>
    </submittedName>
</protein>
<dbReference type="RefSeq" id="WP_342075468.1">
    <property type="nucleotide sequence ID" value="NZ_CP151767.2"/>
</dbReference>
<evidence type="ECO:0000313" key="5">
    <source>
        <dbReference type="EMBL" id="WZU66141.1"/>
    </source>
</evidence>
<name>A0AAN0M6U5_9RHOB</name>
<dbReference type="EMBL" id="CP151767">
    <property type="protein sequence ID" value="WZU66141.1"/>
    <property type="molecule type" value="Genomic_DNA"/>
</dbReference>
<dbReference type="PANTHER" id="PTHR43531:SF11">
    <property type="entry name" value="METHYL-ACCEPTING CHEMOTAXIS PROTEIN 3"/>
    <property type="match status" value="1"/>
</dbReference>
<dbReference type="PANTHER" id="PTHR43531">
    <property type="entry name" value="PROTEIN ICFG"/>
    <property type="match status" value="1"/>
</dbReference>
<organism evidence="5 6">
    <name type="scientific">Yoonia rhodophyticola</name>
    <dbReference type="NCBI Taxonomy" id="3137370"/>
    <lineage>
        <taxon>Bacteria</taxon>
        <taxon>Pseudomonadati</taxon>
        <taxon>Pseudomonadota</taxon>
        <taxon>Alphaproteobacteria</taxon>
        <taxon>Rhodobacterales</taxon>
        <taxon>Paracoccaceae</taxon>
        <taxon>Yoonia</taxon>
    </lineage>
</organism>
<evidence type="ECO:0000256" key="1">
    <source>
        <dbReference type="ARBA" id="ARBA00022500"/>
    </source>
</evidence>
<dbReference type="SUPFAM" id="SSF58104">
    <property type="entry name" value="Methyl-accepting chemotaxis protein (MCP) signaling domain"/>
    <property type="match status" value="1"/>
</dbReference>
<dbReference type="Pfam" id="PF00015">
    <property type="entry name" value="MCPsignal"/>
    <property type="match status" value="1"/>
</dbReference>
<feature type="domain" description="Methyl-accepting transducer" evidence="4">
    <location>
        <begin position="170"/>
        <end position="250"/>
    </location>
</feature>
<dbReference type="KEGG" id="yrh:AABB31_13765"/>
<dbReference type="PROSITE" id="PS50111">
    <property type="entry name" value="CHEMOTAXIS_TRANSDUC_2"/>
    <property type="match status" value="1"/>
</dbReference>
<dbReference type="GO" id="GO:0006935">
    <property type="term" value="P:chemotaxis"/>
    <property type="evidence" value="ECO:0007669"/>
    <property type="project" value="UniProtKB-KW"/>
</dbReference>
<evidence type="ECO:0000259" key="4">
    <source>
        <dbReference type="PROSITE" id="PS50111"/>
    </source>
</evidence>
<keyword evidence="1" id="KW-0145">Chemotaxis</keyword>
<keyword evidence="6" id="KW-1185">Reference proteome</keyword>
<reference evidence="5 6" key="2">
    <citation type="submission" date="2024-08" db="EMBL/GenBank/DDBJ databases">
        <title>Phylogenomic analyses of a clade within the roseobacter group suggest taxonomic reassignments of species of the genera Aestuariivita, Citreicella, Loktanella, Nautella, Pelagibaca, Ruegeria, Thalassobius, Thiobacimonas and Tropicibacter, and the proposal o.</title>
        <authorList>
            <person name="Jeon C.O."/>
        </authorList>
    </citation>
    <scope>NUCLEOTIDE SEQUENCE [LARGE SCALE GENOMIC DNA]</scope>
    <source>
        <strain evidence="5 6">SS1-5</strain>
    </source>
</reference>